<dbReference type="PANTHER" id="PTHR14465">
    <property type="entry name" value="IQ DOMAIN-CONTAINING PROTEIN H"/>
    <property type="match status" value="1"/>
</dbReference>
<protein>
    <submittedName>
        <fullName evidence="3">Carboxylate-amine ligase</fullName>
    </submittedName>
</protein>
<dbReference type="InterPro" id="IPR038752">
    <property type="entry name" value="IQCH"/>
</dbReference>
<dbReference type="PANTHER" id="PTHR14465:SF0">
    <property type="entry name" value="IQ DOMAIN-CONTAINING PROTEIN H"/>
    <property type="match status" value="1"/>
</dbReference>
<dbReference type="EMBL" id="JACYTR010000085">
    <property type="protein sequence ID" value="MBD8528123.1"/>
    <property type="molecule type" value="Genomic_DNA"/>
</dbReference>
<reference evidence="3 4" key="1">
    <citation type="submission" date="2020-09" db="EMBL/GenBank/DDBJ databases">
        <title>Pseudoxanthomonas sp. CAU 1598 isolated from sand of Yaerae Beach.</title>
        <authorList>
            <person name="Kim W."/>
        </authorList>
    </citation>
    <scope>NUCLEOTIDE SEQUENCE [LARGE SCALE GENOMIC DNA]</scope>
    <source>
        <strain evidence="3 4">CAU 1598</strain>
    </source>
</reference>
<evidence type="ECO:0000313" key="3">
    <source>
        <dbReference type="EMBL" id="MBD8528123.1"/>
    </source>
</evidence>
<evidence type="ECO:0000313" key="4">
    <source>
        <dbReference type="Proteomes" id="UP000613768"/>
    </source>
</evidence>
<sequence length="511" mass="56858">MLPTQPSAAAETLGEFRWAEFERLQTQLPPLFRHVFADPAAPRCVVVVPGLSLDPEVLAKVSGARFYEERMLSMLMLLRFPNTKLVFVTSSPIDPAIVDYYLGLLPGVPGAHARKRLVMLNAHDASSMSLSEKILRRPRLLARIRQAIDDRTNAHLSVFNATELEARLACLLGIPMYACDPRLAYWGSKSGSRESFRRAGVALPDGEERLRDRQDVLQALLALRQRNPDLRRAVVKLEEGFSGDGNARIELDRLPATAGDGALESLREALEPEAADMQADEFLDKFDQLGGIVEVWLEGDRIHSPSVQVRINPLREIELISTHDQVLGGRSGQVFLGSRFPADRRYRAELHASALKVAAVLRDQGVLGRFSIDFLHRQNGNDQQLFAIETNLRKGGTTLPFQMLQFLTAGSYQPEAGEFVTPLGQTRCYVASDNLQEASYRRLGPEDLIDVLVQHRLHFDNTRQRGVVFNLIGALSEFGKLGLVSIADSMELAQQQYDEVVNVLDRETAAG</sequence>
<keyword evidence="1" id="KW-0067">ATP-binding</keyword>
<comment type="caution">
    <text evidence="3">The sequence shown here is derived from an EMBL/GenBank/DDBJ whole genome shotgun (WGS) entry which is preliminary data.</text>
</comment>
<dbReference type="InterPro" id="IPR056855">
    <property type="entry name" value="ATP-grasp_IQCH"/>
</dbReference>
<accession>A0AAW3ZPL0</accession>
<organism evidence="3 4">
    <name type="scientific">Pseudomarimonas arenosa</name>
    <dbReference type="NCBI Taxonomy" id="2774145"/>
    <lineage>
        <taxon>Bacteria</taxon>
        <taxon>Pseudomonadati</taxon>
        <taxon>Pseudomonadota</taxon>
        <taxon>Gammaproteobacteria</taxon>
        <taxon>Lysobacterales</taxon>
        <taxon>Lysobacteraceae</taxon>
        <taxon>Pseudomarimonas</taxon>
    </lineage>
</organism>
<gene>
    <name evidence="3" type="ORF">IFO71_20435</name>
</gene>
<dbReference type="GO" id="GO:0005524">
    <property type="term" value="F:ATP binding"/>
    <property type="evidence" value="ECO:0007669"/>
    <property type="project" value="UniProtKB-UniRule"/>
</dbReference>
<evidence type="ECO:0000256" key="1">
    <source>
        <dbReference type="PROSITE-ProRule" id="PRU00409"/>
    </source>
</evidence>
<dbReference type="PROSITE" id="PS50975">
    <property type="entry name" value="ATP_GRASP"/>
    <property type="match status" value="1"/>
</dbReference>
<keyword evidence="4" id="KW-1185">Reference proteome</keyword>
<keyword evidence="3" id="KW-0436">Ligase</keyword>
<proteinExistence type="predicted"/>
<dbReference type="InterPro" id="IPR011761">
    <property type="entry name" value="ATP-grasp"/>
</dbReference>
<dbReference type="Pfam" id="PF24923">
    <property type="entry name" value="ATP-grasp_IQCH"/>
    <property type="match status" value="2"/>
</dbReference>
<keyword evidence="1" id="KW-0547">Nucleotide-binding</keyword>
<evidence type="ECO:0000259" key="2">
    <source>
        <dbReference type="PROSITE" id="PS50975"/>
    </source>
</evidence>
<dbReference type="GO" id="GO:0046872">
    <property type="term" value="F:metal ion binding"/>
    <property type="evidence" value="ECO:0007669"/>
    <property type="project" value="InterPro"/>
</dbReference>
<dbReference type="Pfam" id="PF18105">
    <property type="entry name" value="PGM1_C"/>
    <property type="match status" value="1"/>
</dbReference>
<dbReference type="InterPro" id="IPR041356">
    <property type="entry name" value="PGM1_C"/>
</dbReference>
<feature type="domain" description="ATP-grasp" evidence="2">
    <location>
        <begin position="193"/>
        <end position="421"/>
    </location>
</feature>
<dbReference type="AlphaFoldDB" id="A0AAW3ZPL0"/>
<dbReference type="Proteomes" id="UP000613768">
    <property type="component" value="Unassembled WGS sequence"/>
</dbReference>
<name>A0AAW3ZPL0_9GAMM</name>
<dbReference type="GO" id="GO:0016874">
    <property type="term" value="F:ligase activity"/>
    <property type="evidence" value="ECO:0007669"/>
    <property type="project" value="UniProtKB-KW"/>
</dbReference>